<proteinExistence type="predicted"/>
<organism evidence="2 3">
    <name type="scientific">Lithospermum erythrorhizon</name>
    <name type="common">Purple gromwell</name>
    <name type="synonym">Lithospermum officinale var. erythrorhizon</name>
    <dbReference type="NCBI Taxonomy" id="34254"/>
    <lineage>
        <taxon>Eukaryota</taxon>
        <taxon>Viridiplantae</taxon>
        <taxon>Streptophyta</taxon>
        <taxon>Embryophyta</taxon>
        <taxon>Tracheophyta</taxon>
        <taxon>Spermatophyta</taxon>
        <taxon>Magnoliopsida</taxon>
        <taxon>eudicotyledons</taxon>
        <taxon>Gunneridae</taxon>
        <taxon>Pentapetalae</taxon>
        <taxon>asterids</taxon>
        <taxon>lamiids</taxon>
        <taxon>Boraginales</taxon>
        <taxon>Boraginaceae</taxon>
        <taxon>Boraginoideae</taxon>
        <taxon>Lithospermeae</taxon>
        <taxon>Lithospermum</taxon>
    </lineage>
</organism>
<feature type="region of interest" description="Disordered" evidence="1">
    <location>
        <begin position="91"/>
        <end position="111"/>
    </location>
</feature>
<accession>A0AAV3RNN9</accession>
<evidence type="ECO:0000313" key="3">
    <source>
        <dbReference type="Proteomes" id="UP001454036"/>
    </source>
</evidence>
<comment type="caution">
    <text evidence="2">The sequence shown here is derived from an EMBL/GenBank/DDBJ whole genome shotgun (WGS) entry which is preliminary data.</text>
</comment>
<evidence type="ECO:0000256" key="1">
    <source>
        <dbReference type="SAM" id="MobiDB-lite"/>
    </source>
</evidence>
<dbReference type="Pfam" id="PF05340">
    <property type="entry name" value="DUF740"/>
    <property type="match status" value="1"/>
</dbReference>
<name>A0AAV3RNN9_LITER</name>
<protein>
    <submittedName>
        <fullName evidence="2">Uncharacterized protein</fullName>
    </submittedName>
</protein>
<evidence type="ECO:0000313" key="2">
    <source>
        <dbReference type="EMBL" id="GAA0181369.1"/>
    </source>
</evidence>
<dbReference type="AlphaFoldDB" id="A0AAV3RNN9"/>
<reference evidence="2 3" key="1">
    <citation type="submission" date="2024-01" db="EMBL/GenBank/DDBJ databases">
        <title>The complete chloroplast genome sequence of Lithospermum erythrorhizon: insights into the phylogenetic relationship among Boraginaceae species and the maternal lineages of purple gromwells.</title>
        <authorList>
            <person name="Okada T."/>
            <person name="Watanabe K."/>
        </authorList>
    </citation>
    <scope>NUCLEOTIDE SEQUENCE [LARGE SCALE GENOMIC DNA]</scope>
</reference>
<dbReference type="EMBL" id="BAABME010010723">
    <property type="protein sequence ID" value="GAA0181369.1"/>
    <property type="molecule type" value="Genomic_DNA"/>
</dbReference>
<feature type="region of interest" description="Disordered" evidence="1">
    <location>
        <begin position="154"/>
        <end position="180"/>
    </location>
</feature>
<dbReference type="PANTHER" id="PTHR34046:SF7">
    <property type="entry name" value="DUF740 FAMILY PROTEIN"/>
    <property type="match status" value="1"/>
</dbReference>
<keyword evidence="3" id="KW-1185">Reference proteome</keyword>
<sequence>MFKSTSSKNHHKPLQIVDDGGGRGGRRGRSKSKTQATTCKKHPKHEQSPGVCAVCLREKLNHLPASSSKITRGKNNVASASTSSYLSSLLSSQESSNVSSSSSPVHRRSHSSMTTFLKWGKKNNETNNYSISSKNIVLTKSRSLAFLMQRTEAEEAVDKHHGKKTQGFWSKLLRRRTRNK</sequence>
<feature type="region of interest" description="Disordered" evidence="1">
    <location>
        <begin position="1"/>
        <end position="50"/>
    </location>
</feature>
<dbReference type="Proteomes" id="UP001454036">
    <property type="component" value="Unassembled WGS sequence"/>
</dbReference>
<dbReference type="InterPro" id="IPR008004">
    <property type="entry name" value="OCTOPUS-like"/>
</dbReference>
<gene>
    <name evidence="2" type="ORF">LIER_30234</name>
</gene>
<dbReference type="PANTHER" id="PTHR34046">
    <property type="entry name" value="OS06G0218800 PROTEIN"/>
    <property type="match status" value="1"/>
</dbReference>
<feature type="compositionally biased region" description="Low complexity" evidence="1">
    <location>
        <begin position="91"/>
        <end position="104"/>
    </location>
</feature>